<reference evidence="3" key="1">
    <citation type="submission" date="2010-08" db="EMBL/GenBank/DDBJ databases">
        <title>Genome sequence of Parvularcula bermudensis HTCC2503.</title>
        <authorList>
            <person name="Kang D.-M."/>
            <person name="Oh H.-M."/>
            <person name="Cho J.-C."/>
        </authorList>
    </citation>
    <scope>NUCLEOTIDE SEQUENCE [LARGE SCALE GENOMIC DNA]</scope>
    <source>
        <strain evidence="3">ATCC BAA-594 / HTCC2503 / KCTC 12087</strain>
    </source>
</reference>
<feature type="region of interest" description="Disordered" evidence="1">
    <location>
        <begin position="1"/>
        <end position="44"/>
    </location>
</feature>
<organism evidence="2 3">
    <name type="scientific">Parvularcula bermudensis (strain ATCC BAA-594 / HTCC2503 / KCTC 12087)</name>
    <dbReference type="NCBI Taxonomy" id="314260"/>
    <lineage>
        <taxon>Bacteria</taxon>
        <taxon>Pseudomonadati</taxon>
        <taxon>Pseudomonadota</taxon>
        <taxon>Alphaproteobacteria</taxon>
        <taxon>Parvularculales</taxon>
        <taxon>Parvularculaceae</taxon>
        <taxon>Parvularcula</taxon>
    </lineage>
</organism>
<proteinExistence type="predicted"/>
<dbReference type="eggNOG" id="COG5031">
    <property type="taxonomic scope" value="Bacteria"/>
</dbReference>
<dbReference type="PANTHER" id="PTHR12922">
    <property type="entry name" value="UBIQUINONE BIOSYNTHESIS PROTEIN"/>
    <property type="match status" value="1"/>
</dbReference>
<dbReference type="PANTHER" id="PTHR12922:SF7">
    <property type="entry name" value="UBIQUINONE BIOSYNTHESIS PROTEIN COQ4 HOMOLOG, MITOCHONDRIAL"/>
    <property type="match status" value="1"/>
</dbReference>
<keyword evidence="3" id="KW-1185">Reference proteome</keyword>
<name>E0TBK7_PARBH</name>
<feature type="compositionally biased region" description="Basic and acidic residues" evidence="1">
    <location>
        <begin position="1"/>
        <end position="13"/>
    </location>
</feature>
<reference evidence="2 3" key="2">
    <citation type="journal article" date="2011" name="J. Bacteriol.">
        <title>Complete genome sequence of strain HTCC2503T of Parvularcula bermudensis, the type species of the order "Parvularculales" in the class Alphaproteobacteria.</title>
        <authorList>
            <person name="Oh H.M."/>
            <person name="Kang I."/>
            <person name="Vergin K.L."/>
            <person name="Kang D."/>
            <person name="Rhee K.H."/>
            <person name="Giovannoni S.J."/>
            <person name="Cho J.C."/>
        </authorList>
    </citation>
    <scope>NUCLEOTIDE SEQUENCE [LARGE SCALE GENOMIC DNA]</scope>
    <source>
        <strain evidence="3">ATCC BAA-594 / HTCC2503 / KCTC 12087</strain>
    </source>
</reference>
<dbReference type="InterPro" id="IPR007715">
    <property type="entry name" value="Coq4"/>
</dbReference>
<dbReference type="RefSeq" id="WP_013299356.1">
    <property type="nucleotide sequence ID" value="NC_014414.1"/>
</dbReference>
<dbReference type="Proteomes" id="UP000001302">
    <property type="component" value="Chromosome"/>
</dbReference>
<dbReference type="AlphaFoldDB" id="E0TBK7"/>
<dbReference type="Pfam" id="PF05019">
    <property type="entry name" value="Coq4"/>
    <property type="match status" value="1"/>
</dbReference>
<protein>
    <recommendedName>
        <fullName evidence="4">Ubiquinone biosynthesis protein COQ4</fullName>
    </recommendedName>
</protein>
<evidence type="ECO:0000313" key="3">
    <source>
        <dbReference type="Proteomes" id="UP000001302"/>
    </source>
</evidence>
<gene>
    <name evidence="2" type="ordered locus">PB2503_01517</name>
</gene>
<sequence>MAAHHTESLRPEGEAEASEAYAGSASEPTTKTSDPSPATEARHRRCRRAALLDRPALDEAFGMCQRAPAGCHLLRDRPSLSTCLADRDRLSALPRGTLGRAYYVFTEREGRTAPLTTLSTAEERDGGEEAGELSYMRDHLYHAHDLLHVLTGYGRDTIGELCLLAFVRPIGRPATSGAPFPASAEPPRARWLAWLGGLGAFKRFGGLPLFRCLNEARKLGLQAEALSTLPWEKLVEHPLEMIRRRYGVGSPTLYLSIKDLAEKIDGNTCPMPTPVLSAA</sequence>
<evidence type="ECO:0000256" key="1">
    <source>
        <dbReference type="SAM" id="MobiDB-lite"/>
    </source>
</evidence>
<dbReference type="GO" id="GO:0006744">
    <property type="term" value="P:ubiquinone biosynthetic process"/>
    <property type="evidence" value="ECO:0007669"/>
    <property type="project" value="InterPro"/>
</dbReference>
<dbReference type="STRING" id="314260.PB2503_01517"/>
<dbReference type="EMBL" id="CP002156">
    <property type="protein sequence ID" value="ADM08382.1"/>
    <property type="molecule type" value="Genomic_DNA"/>
</dbReference>
<dbReference type="KEGG" id="pbr:PB2503_01517"/>
<feature type="compositionally biased region" description="Low complexity" evidence="1">
    <location>
        <begin position="18"/>
        <end position="27"/>
    </location>
</feature>
<dbReference type="HOGENOM" id="CLU_996950_0_0_5"/>
<dbReference type="OrthoDB" id="9775927at2"/>
<evidence type="ECO:0008006" key="4">
    <source>
        <dbReference type="Google" id="ProtNLM"/>
    </source>
</evidence>
<evidence type="ECO:0000313" key="2">
    <source>
        <dbReference type="EMBL" id="ADM08382.1"/>
    </source>
</evidence>
<accession>E0TBK7</accession>